<evidence type="ECO:0000313" key="2">
    <source>
        <dbReference type="EMBL" id="MBU5592883.1"/>
    </source>
</evidence>
<feature type="transmembrane region" description="Helical" evidence="1">
    <location>
        <begin position="121"/>
        <end position="144"/>
    </location>
</feature>
<dbReference type="RefSeq" id="WP_032120776.1">
    <property type="nucleotide sequence ID" value="NZ_JAHLQL010000005.1"/>
</dbReference>
<protein>
    <submittedName>
        <fullName evidence="2">ECF transporter S component</fullName>
    </submittedName>
</protein>
<accession>A0ABS6F5N0</accession>
<comment type="caution">
    <text evidence="2">The sequence shown here is derived from an EMBL/GenBank/DDBJ whole genome shotgun (WGS) entry which is preliminary data.</text>
</comment>
<evidence type="ECO:0000256" key="1">
    <source>
        <dbReference type="SAM" id="Phobius"/>
    </source>
</evidence>
<keyword evidence="1" id="KW-1133">Transmembrane helix</keyword>
<dbReference type="InterPro" id="IPR024529">
    <property type="entry name" value="ECF_trnsprt_substrate-spec"/>
</dbReference>
<feature type="transmembrane region" description="Helical" evidence="1">
    <location>
        <begin position="12"/>
        <end position="30"/>
    </location>
</feature>
<keyword evidence="3" id="KW-1185">Reference proteome</keyword>
<dbReference type="EMBL" id="JAHLQL010000005">
    <property type="protein sequence ID" value="MBU5592883.1"/>
    <property type="molecule type" value="Genomic_DNA"/>
</dbReference>
<dbReference type="Gene3D" id="1.10.1760.20">
    <property type="match status" value="1"/>
</dbReference>
<gene>
    <name evidence="2" type="ORF">KQI89_14105</name>
</gene>
<proteinExistence type="predicted"/>
<organism evidence="2 3">
    <name type="scientific">Clostridium simiarum</name>
    <dbReference type="NCBI Taxonomy" id="2841506"/>
    <lineage>
        <taxon>Bacteria</taxon>
        <taxon>Bacillati</taxon>
        <taxon>Bacillota</taxon>
        <taxon>Clostridia</taxon>
        <taxon>Eubacteriales</taxon>
        <taxon>Clostridiaceae</taxon>
        <taxon>Clostridium</taxon>
    </lineage>
</organism>
<name>A0ABS6F5N0_9CLOT</name>
<sequence>MERGSRLSQTRTRQLTVVGMLSAICIILGVTGYGFIQLPIAKITIMHIPVIIGAIIEGPKVGMLIGLMFGGFSIIQNIMAPNLLSFAFINPLVSILPRILIPLTSYYSYKLIKIKNESIRIGIGAAIGSLTNTVGVLTMIYILYVDKYATVKNLTIDKATKAIFGVAYTNGILEAIVGVLITISVVGAVNKIKKEKRKDN</sequence>
<dbReference type="Pfam" id="PF12822">
    <property type="entry name" value="ECF_trnsprt"/>
    <property type="match status" value="1"/>
</dbReference>
<evidence type="ECO:0000313" key="3">
    <source>
        <dbReference type="Proteomes" id="UP000736583"/>
    </source>
</evidence>
<keyword evidence="1" id="KW-0472">Membrane</keyword>
<reference evidence="2 3" key="1">
    <citation type="submission" date="2021-06" db="EMBL/GenBank/DDBJ databases">
        <authorList>
            <person name="Sun Q."/>
            <person name="Li D."/>
        </authorList>
    </citation>
    <scope>NUCLEOTIDE SEQUENCE [LARGE SCALE GENOMIC DNA]</scope>
    <source>
        <strain evidence="2 3">MSJ-4</strain>
    </source>
</reference>
<keyword evidence="1" id="KW-0812">Transmembrane</keyword>
<feature type="transmembrane region" description="Helical" evidence="1">
    <location>
        <begin position="86"/>
        <end position="109"/>
    </location>
</feature>
<feature type="transmembrane region" description="Helical" evidence="1">
    <location>
        <begin position="164"/>
        <end position="189"/>
    </location>
</feature>
<dbReference type="Proteomes" id="UP000736583">
    <property type="component" value="Unassembled WGS sequence"/>
</dbReference>